<dbReference type="EMBL" id="CAMAPE010000070">
    <property type="protein sequence ID" value="CAH9116728.1"/>
    <property type="molecule type" value="Genomic_DNA"/>
</dbReference>
<organism evidence="2 3">
    <name type="scientific">Cuscuta europaea</name>
    <name type="common">European dodder</name>
    <dbReference type="NCBI Taxonomy" id="41803"/>
    <lineage>
        <taxon>Eukaryota</taxon>
        <taxon>Viridiplantae</taxon>
        <taxon>Streptophyta</taxon>
        <taxon>Embryophyta</taxon>
        <taxon>Tracheophyta</taxon>
        <taxon>Spermatophyta</taxon>
        <taxon>Magnoliopsida</taxon>
        <taxon>eudicotyledons</taxon>
        <taxon>Gunneridae</taxon>
        <taxon>Pentapetalae</taxon>
        <taxon>asterids</taxon>
        <taxon>lamiids</taxon>
        <taxon>Solanales</taxon>
        <taxon>Convolvulaceae</taxon>
        <taxon>Cuscuteae</taxon>
        <taxon>Cuscuta</taxon>
        <taxon>Cuscuta subgen. Cuscuta</taxon>
    </lineage>
</organism>
<reference evidence="2" key="1">
    <citation type="submission" date="2022-07" db="EMBL/GenBank/DDBJ databases">
        <authorList>
            <person name="Macas J."/>
            <person name="Novak P."/>
            <person name="Neumann P."/>
        </authorList>
    </citation>
    <scope>NUCLEOTIDE SEQUENCE</scope>
</reference>
<evidence type="ECO:0000256" key="1">
    <source>
        <dbReference type="SAM" id="Phobius"/>
    </source>
</evidence>
<dbReference type="Proteomes" id="UP001152484">
    <property type="component" value="Unassembled WGS sequence"/>
</dbReference>
<keyword evidence="3" id="KW-1185">Reference proteome</keyword>
<name>A0A9P1ELZ7_CUSEU</name>
<gene>
    <name evidence="2" type="ORF">CEURO_LOCUS21282</name>
</gene>
<keyword evidence="1" id="KW-1133">Transmembrane helix</keyword>
<dbReference type="AlphaFoldDB" id="A0A9P1ELZ7"/>
<sequence length="106" mass="12720">MGRCRASTPIFDCFGFSLTAPIWYTRVYTYTRFFCNCLQNEGDQFYGVECLLPFILSRCFFLFVLTLHYFYFTFFSSPLSIHFQLHLVFACSSFCCFSFFFVFHFF</sequence>
<feature type="transmembrane region" description="Helical" evidence="1">
    <location>
        <begin position="50"/>
        <end position="71"/>
    </location>
</feature>
<evidence type="ECO:0000313" key="2">
    <source>
        <dbReference type="EMBL" id="CAH9116728.1"/>
    </source>
</evidence>
<comment type="caution">
    <text evidence="2">The sequence shown here is derived from an EMBL/GenBank/DDBJ whole genome shotgun (WGS) entry which is preliminary data.</text>
</comment>
<accession>A0A9P1ELZ7</accession>
<keyword evidence="1" id="KW-0472">Membrane</keyword>
<evidence type="ECO:0000313" key="3">
    <source>
        <dbReference type="Proteomes" id="UP001152484"/>
    </source>
</evidence>
<keyword evidence="1" id="KW-0812">Transmembrane</keyword>
<protein>
    <submittedName>
        <fullName evidence="2">Uncharacterized protein</fullName>
    </submittedName>
</protein>
<feature type="transmembrane region" description="Helical" evidence="1">
    <location>
        <begin position="83"/>
        <end position="103"/>
    </location>
</feature>
<proteinExistence type="predicted"/>